<dbReference type="GO" id="GO:0006144">
    <property type="term" value="P:purine nucleobase metabolic process"/>
    <property type="evidence" value="ECO:0007669"/>
    <property type="project" value="UniProtKB-KW"/>
</dbReference>
<dbReference type="InterPro" id="IPR017595">
    <property type="entry name" value="OHCU_decarboxylase-2"/>
</dbReference>
<comment type="catalytic activity">
    <reaction evidence="1">
        <text>5-hydroxy-2-oxo-4-ureido-2,5-dihydro-1H-imidazole-5-carboxylate + H(+) = (S)-allantoin + CO2</text>
        <dbReference type="Rhea" id="RHEA:26301"/>
        <dbReference type="ChEBI" id="CHEBI:15378"/>
        <dbReference type="ChEBI" id="CHEBI:15678"/>
        <dbReference type="ChEBI" id="CHEBI:16526"/>
        <dbReference type="ChEBI" id="CHEBI:58639"/>
        <dbReference type="EC" id="4.1.1.97"/>
    </reaction>
</comment>
<comment type="caution">
    <text evidence="9">The sequence shown here is derived from an EMBL/GenBank/DDBJ whole genome shotgun (WGS) entry which is preliminary data.</text>
</comment>
<dbReference type="EC" id="4.1.1.97" evidence="3"/>
<accession>H0R459</accession>
<gene>
    <name evidence="9" type="ORF">GOEFS_096_00370</name>
</gene>
<name>H0R459_9ACTN</name>
<dbReference type="RefSeq" id="WP_007319195.1">
    <property type="nucleotide sequence ID" value="NZ_BAEH01000096.1"/>
</dbReference>
<evidence type="ECO:0000259" key="8">
    <source>
        <dbReference type="Pfam" id="PF09349"/>
    </source>
</evidence>
<dbReference type="GO" id="GO:0051997">
    <property type="term" value="F:2-oxo-4-hydroxy-4-carboxy-5-ureidoimidazoline decarboxylase activity"/>
    <property type="evidence" value="ECO:0007669"/>
    <property type="project" value="UniProtKB-EC"/>
</dbReference>
<dbReference type="PANTHER" id="PTHR43466:SF1">
    <property type="entry name" value="2-OXO-4-HYDROXY-4-CARBOXY-5-UREIDOIMIDAZOLINE DECARBOXYLASE-RELATED"/>
    <property type="match status" value="1"/>
</dbReference>
<evidence type="ECO:0000256" key="4">
    <source>
        <dbReference type="ARBA" id="ARBA00022631"/>
    </source>
</evidence>
<dbReference type="EMBL" id="BAEH01000096">
    <property type="protein sequence ID" value="GAB19860.1"/>
    <property type="molecule type" value="Genomic_DNA"/>
</dbReference>
<evidence type="ECO:0000256" key="1">
    <source>
        <dbReference type="ARBA" id="ARBA00001163"/>
    </source>
</evidence>
<evidence type="ECO:0000256" key="7">
    <source>
        <dbReference type="SAM" id="MobiDB-lite"/>
    </source>
</evidence>
<keyword evidence="5" id="KW-0210">Decarboxylase</keyword>
<dbReference type="PANTHER" id="PTHR43466">
    <property type="entry name" value="2-OXO-4-HYDROXY-4-CARBOXY-5-UREIDOIMIDAZOLINE DECARBOXYLASE-RELATED"/>
    <property type="match status" value="1"/>
</dbReference>
<keyword evidence="4" id="KW-0659">Purine metabolism</keyword>
<dbReference type="AlphaFoldDB" id="H0R459"/>
<keyword evidence="10" id="KW-1185">Reference proteome</keyword>
<evidence type="ECO:0000256" key="2">
    <source>
        <dbReference type="ARBA" id="ARBA00004754"/>
    </source>
</evidence>
<reference evidence="9 10" key="1">
    <citation type="submission" date="2011-12" db="EMBL/GenBank/DDBJ databases">
        <title>Whole genome shotgun sequence of Gordonia effusa NBRC 100432.</title>
        <authorList>
            <person name="Yoshida I."/>
            <person name="Takarada H."/>
            <person name="Hosoyama A."/>
            <person name="Tsuchikane K."/>
            <person name="Katsumata H."/>
            <person name="Yamazaki S."/>
            <person name="Fujita N."/>
        </authorList>
    </citation>
    <scope>NUCLEOTIDE SEQUENCE [LARGE SCALE GENOMIC DNA]</scope>
    <source>
        <strain evidence="9 10">NBRC 100432</strain>
    </source>
</reference>
<sequence length="176" mass="20088">MRRLGWRGIESVNELRESQAIHWFYETCSSRIWAVRVAAGRPFRDAQALYNRADLILAELTDADLDEALAGHPRIGERSDSAASTREQAGVSGADEQTLAELKKYNVEYEDRFGHVYLVFANGRPADELLQILRERIDNPPDVERRVMRMELAKINRARLERALTPVHQLADGTTR</sequence>
<evidence type="ECO:0000256" key="3">
    <source>
        <dbReference type="ARBA" id="ARBA00012257"/>
    </source>
</evidence>
<dbReference type="SUPFAM" id="SSF158694">
    <property type="entry name" value="UraD-Like"/>
    <property type="match status" value="1"/>
</dbReference>
<feature type="region of interest" description="Disordered" evidence="7">
    <location>
        <begin position="74"/>
        <end position="95"/>
    </location>
</feature>
<proteinExistence type="predicted"/>
<organism evidence="9 10">
    <name type="scientific">Gordonia effusa NBRC 100432</name>
    <dbReference type="NCBI Taxonomy" id="1077974"/>
    <lineage>
        <taxon>Bacteria</taxon>
        <taxon>Bacillati</taxon>
        <taxon>Actinomycetota</taxon>
        <taxon>Actinomycetes</taxon>
        <taxon>Mycobacteriales</taxon>
        <taxon>Gordoniaceae</taxon>
        <taxon>Gordonia</taxon>
    </lineage>
</organism>
<dbReference type="OrthoDB" id="5243781at2"/>
<dbReference type="GO" id="GO:0019628">
    <property type="term" value="P:urate catabolic process"/>
    <property type="evidence" value="ECO:0007669"/>
    <property type="project" value="TreeGrafter"/>
</dbReference>
<feature type="domain" description="Oxo-4-hydroxy-4-carboxy-5-ureidoimidazoline decarboxylase" evidence="8">
    <location>
        <begin position="13"/>
        <end position="161"/>
    </location>
</feature>
<dbReference type="Pfam" id="PF09349">
    <property type="entry name" value="OHCU_decarbox"/>
    <property type="match status" value="1"/>
</dbReference>
<dbReference type="eggNOG" id="COG3195">
    <property type="taxonomic scope" value="Bacteria"/>
</dbReference>
<evidence type="ECO:0000256" key="6">
    <source>
        <dbReference type="ARBA" id="ARBA00023239"/>
    </source>
</evidence>
<dbReference type="NCBIfam" id="TIGR03180">
    <property type="entry name" value="UraD_2"/>
    <property type="match status" value="1"/>
</dbReference>
<dbReference type="InterPro" id="IPR018020">
    <property type="entry name" value="OHCU_decarboxylase"/>
</dbReference>
<comment type="pathway">
    <text evidence="2">Purine metabolism; urate degradation; (S)-allantoin from urate: step 3/3.</text>
</comment>
<dbReference type="Proteomes" id="UP000035034">
    <property type="component" value="Unassembled WGS sequence"/>
</dbReference>
<evidence type="ECO:0000313" key="9">
    <source>
        <dbReference type="EMBL" id="GAB19860.1"/>
    </source>
</evidence>
<keyword evidence="6" id="KW-0456">Lyase</keyword>
<protein>
    <recommendedName>
        <fullName evidence="3">2-oxo-4-hydroxy-4-carboxy-5-ureidoimidazoline decarboxylase</fullName>
        <ecNumber evidence="3">4.1.1.97</ecNumber>
    </recommendedName>
</protein>
<dbReference type="Gene3D" id="1.10.3330.10">
    <property type="entry name" value="Oxo-4-hydroxy-4-carboxy-5-ureidoimidazoline decarboxylase"/>
    <property type="match status" value="1"/>
</dbReference>
<evidence type="ECO:0000313" key="10">
    <source>
        <dbReference type="Proteomes" id="UP000035034"/>
    </source>
</evidence>
<dbReference type="InterPro" id="IPR036778">
    <property type="entry name" value="OHCU_decarboxylase_sf"/>
</dbReference>
<evidence type="ECO:0000256" key="5">
    <source>
        <dbReference type="ARBA" id="ARBA00022793"/>
    </source>
</evidence>
<dbReference type="STRING" id="1077974.GOEFS_096_00370"/>
<dbReference type="NCBIfam" id="NF010372">
    <property type="entry name" value="PRK13798.1"/>
    <property type="match status" value="1"/>
</dbReference>